<protein>
    <submittedName>
        <fullName evidence="1">Uncharacterized protein</fullName>
    </submittedName>
</protein>
<gene>
    <name evidence="1" type="ORF">FYJ34_05615</name>
</gene>
<dbReference type="SUPFAM" id="SSF56042">
    <property type="entry name" value="PurM C-terminal domain-like"/>
    <property type="match status" value="1"/>
</dbReference>
<dbReference type="RefSeq" id="WP_154476924.1">
    <property type="nucleotide sequence ID" value="NZ_JAQYBV010000103.1"/>
</dbReference>
<proteinExistence type="predicted"/>
<dbReference type="EMBL" id="VULY01000018">
    <property type="protein sequence ID" value="MSR93752.1"/>
    <property type="molecule type" value="Genomic_DNA"/>
</dbReference>
<dbReference type="PANTHER" id="PTHR30303">
    <property type="entry name" value="HYDROGENASE ISOENZYMES FORMATION PROTEIN HYPE"/>
    <property type="match status" value="1"/>
</dbReference>
<evidence type="ECO:0000313" key="1">
    <source>
        <dbReference type="EMBL" id="MSR93752.1"/>
    </source>
</evidence>
<dbReference type="Proteomes" id="UP000434409">
    <property type="component" value="Unassembled WGS sequence"/>
</dbReference>
<evidence type="ECO:0000313" key="2">
    <source>
        <dbReference type="Proteomes" id="UP000434409"/>
    </source>
</evidence>
<dbReference type="AlphaFoldDB" id="A0A6N7V3L0"/>
<dbReference type="InterPro" id="IPR011854">
    <property type="entry name" value="HypE"/>
</dbReference>
<dbReference type="InterPro" id="IPR036676">
    <property type="entry name" value="PurM-like_C_sf"/>
</dbReference>
<comment type="caution">
    <text evidence="1">The sequence shown here is derived from an EMBL/GenBank/DDBJ whole genome shotgun (WGS) entry which is preliminary data.</text>
</comment>
<accession>A0A6N7V3L0</accession>
<dbReference type="Gene3D" id="3.90.650.10">
    <property type="entry name" value="PurM-like C-terminal domain"/>
    <property type="match status" value="1"/>
</dbReference>
<organism evidence="1 2">
    <name type="scientific">Suipraeoptans intestinalis</name>
    <dbReference type="NCBI Taxonomy" id="2606628"/>
    <lineage>
        <taxon>Bacteria</taxon>
        <taxon>Bacillati</taxon>
        <taxon>Bacillota</taxon>
        <taxon>Clostridia</taxon>
        <taxon>Lachnospirales</taxon>
        <taxon>Lachnospiraceae</taxon>
        <taxon>Suipraeoptans</taxon>
    </lineage>
</organism>
<keyword evidence="2" id="KW-1185">Reference proteome</keyword>
<dbReference type="PANTHER" id="PTHR30303:SF4">
    <property type="entry name" value="HYDROGENASE EXPRESSION_FORMATION PROTEIN HYPE"/>
    <property type="match status" value="1"/>
</dbReference>
<dbReference type="GO" id="GO:0051604">
    <property type="term" value="P:protein maturation"/>
    <property type="evidence" value="ECO:0007669"/>
    <property type="project" value="TreeGrafter"/>
</dbReference>
<sequence>MELAWKSYTAYGEEERVGDTALAMVANHLKSRGCRQLAVTASVEIPSGEYKMLSIRVEKRLRDLCGQKQIPCHGVERRVNPLLKSPGVTVTGAGEVCAQTAAGREKETQDRKDIWEKRESEKCIPYSQGEEEIYCVGLPALSAALQLKRQEKKILEQRFSSAFLEEMERWKEEQFLKDRCFLQGNGITGWYQTEEGGIFAALWKMAESKCCGFEVELKQIPLLQEVIEICEHFRLNPYLMQSAGCMIVTSGTDLEQELGEQEVFVKRIGRLKEGKEKLLKNGEEIRCLDRPAPDEWLKWLGGERE</sequence>
<name>A0A6N7V3L0_9FIRM</name>
<reference evidence="1 2" key="1">
    <citation type="submission" date="2019-08" db="EMBL/GenBank/DDBJ databases">
        <title>In-depth cultivation of the pig gut microbiome towards novel bacterial diversity and tailored functional studies.</title>
        <authorList>
            <person name="Wylensek D."/>
            <person name="Hitch T.C.A."/>
            <person name="Clavel T."/>
        </authorList>
    </citation>
    <scope>NUCLEOTIDE SEQUENCE [LARGE SCALE GENOMIC DNA]</scope>
    <source>
        <strain evidence="1 2">68-1-5</strain>
    </source>
</reference>